<evidence type="ECO:0000313" key="2">
    <source>
        <dbReference type="Proteomes" id="UP000019149"/>
    </source>
</evidence>
<proteinExistence type="predicted"/>
<accession>W6U171</accession>
<dbReference type="CTD" id="36346626"/>
<dbReference type="GeneID" id="36346626"/>
<organism evidence="1 2">
    <name type="scientific">Echinococcus granulosus</name>
    <name type="common">Hydatid tapeworm</name>
    <dbReference type="NCBI Taxonomy" id="6210"/>
    <lineage>
        <taxon>Eukaryota</taxon>
        <taxon>Metazoa</taxon>
        <taxon>Spiralia</taxon>
        <taxon>Lophotrochozoa</taxon>
        <taxon>Platyhelminthes</taxon>
        <taxon>Cestoda</taxon>
        <taxon>Eucestoda</taxon>
        <taxon>Cyclophyllidea</taxon>
        <taxon>Taeniidae</taxon>
        <taxon>Echinococcus</taxon>
        <taxon>Echinococcus granulosus group</taxon>
    </lineage>
</organism>
<dbReference type="AlphaFoldDB" id="W6U171"/>
<dbReference type="RefSeq" id="XP_024345427.1">
    <property type="nucleotide sequence ID" value="XM_024500160.1"/>
</dbReference>
<protein>
    <submittedName>
        <fullName evidence="1">Uncharacterized protein</fullName>
    </submittedName>
</protein>
<name>W6U171_ECHGR</name>
<sequence length="45" mass="4971">MDKLLRRDYCAQDTEPESVGLHNLSSDVTIALRIQSPNPSVSIIS</sequence>
<gene>
    <name evidence="1" type="ORF">EGR_10911</name>
</gene>
<dbReference type="Proteomes" id="UP000019149">
    <property type="component" value="Unassembled WGS sequence"/>
</dbReference>
<keyword evidence="2" id="KW-1185">Reference proteome</keyword>
<dbReference type="EMBL" id="APAU02000300">
    <property type="protein sequence ID" value="EUB54231.1"/>
    <property type="molecule type" value="Genomic_DNA"/>
</dbReference>
<evidence type="ECO:0000313" key="1">
    <source>
        <dbReference type="EMBL" id="EUB54231.1"/>
    </source>
</evidence>
<dbReference type="KEGG" id="egl:EGR_10911"/>
<comment type="caution">
    <text evidence="1">The sequence shown here is derived from an EMBL/GenBank/DDBJ whole genome shotgun (WGS) entry which is preliminary data.</text>
</comment>
<reference evidence="1 2" key="1">
    <citation type="journal article" date="2013" name="Nat. Genet.">
        <title>The genome of the hydatid tapeworm Echinococcus granulosus.</title>
        <authorList>
            <person name="Zheng H."/>
            <person name="Zhang W."/>
            <person name="Zhang L."/>
            <person name="Zhang Z."/>
            <person name="Li J."/>
            <person name="Lu G."/>
            <person name="Zhu Y."/>
            <person name="Wang Y."/>
            <person name="Huang Y."/>
            <person name="Liu J."/>
            <person name="Kang H."/>
            <person name="Chen J."/>
            <person name="Wang L."/>
            <person name="Chen A."/>
            <person name="Yu S."/>
            <person name="Gao Z."/>
            <person name="Jin L."/>
            <person name="Gu W."/>
            <person name="Wang Z."/>
            <person name="Zhao L."/>
            <person name="Shi B."/>
            <person name="Wen H."/>
            <person name="Lin R."/>
            <person name="Jones M.K."/>
            <person name="Brejova B."/>
            <person name="Vinar T."/>
            <person name="Zhao G."/>
            <person name="McManus D.P."/>
            <person name="Chen Z."/>
            <person name="Zhou Y."/>
            <person name="Wang S."/>
        </authorList>
    </citation>
    <scope>NUCLEOTIDE SEQUENCE [LARGE SCALE GENOMIC DNA]</scope>
</reference>